<dbReference type="Gene3D" id="1.10.150.130">
    <property type="match status" value="1"/>
</dbReference>
<dbReference type="PROSITE" id="PS51900">
    <property type="entry name" value="CB"/>
    <property type="match status" value="1"/>
</dbReference>
<accession>X0WTU1</accession>
<dbReference type="AlphaFoldDB" id="X0WTU1"/>
<gene>
    <name evidence="3" type="ORF">S01H1_57486</name>
</gene>
<dbReference type="SUPFAM" id="SSF56349">
    <property type="entry name" value="DNA breaking-rejoining enzymes"/>
    <property type="match status" value="1"/>
</dbReference>
<dbReference type="InterPro" id="IPR011010">
    <property type="entry name" value="DNA_brk_join_enz"/>
</dbReference>
<name>X0WTU1_9ZZZZ</name>
<keyword evidence="1" id="KW-0238">DNA-binding</keyword>
<dbReference type="EMBL" id="BARS01037491">
    <property type="protein sequence ID" value="GAG26622.1"/>
    <property type="molecule type" value="Genomic_DNA"/>
</dbReference>
<sequence length="191" mass="22791">MARQLVRLWERPSYDGRKFRYYLLYTDEQGRRRQKSLGHADRRKAERQRAQFERKLIMGIVEPGSVKLRDFVEDSLTRTGDQIRESTRREYRSAMEDFIKVIGNIDYRRVCLKDAEFYRQRCLDKGNRPATVTKKLTEIKCVFNTAVARKQLYENPLKCIKMPRCTQNEITIYSNSECERILKAAQCFTEK</sequence>
<evidence type="ECO:0000256" key="1">
    <source>
        <dbReference type="ARBA" id="ARBA00023125"/>
    </source>
</evidence>
<comment type="caution">
    <text evidence="3">The sequence shown here is derived from an EMBL/GenBank/DDBJ whole genome shotgun (WGS) entry which is preliminary data.</text>
</comment>
<dbReference type="InterPro" id="IPR044068">
    <property type="entry name" value="CB"/>
</dbReference>
<reference evidence="3" key="1">
    <citation type="journal article" date="2014" name="Front. Microbiol.">
        <title>High frequency of phylogenetically diverse reductive dehalogenase-homologous genes in deep subseafloor sedimentary metagenomes.</title>
        <authorList>
            <person name="Kawai M."/>
            <person name="Futagami T."/>
            <person name="Toyoda A."/>
            <person name="Takaki Y."/>
            <person name="Nishi S."/>
            <person name="Hori S."/>
            <person name="Arai W."/>
            <person name="Tsubouchi T."/>
            <person name="Morono Y."/>
            <person name="Uchiyama I."/>
            <person name="Ito T."/>
            <person name="Fujiyama A."/>
            <person name="Inagaki F."/>
            <person name="Takami H."/>
        </authorList>
    </citation>
    <scope>NUCLEOTIDE SEQUENCE</scope>
    <source>
        <strain evidence="3">Expedition CK06-06</strain>
    </source>
</reference>
<dbReference type="InterPro" id="IPR010998">
    <property type="entry name" value="Integrase_recombinase_N"/>
</dbReference>
<feature type="domain" description="Core-binding (CB)" evidence="2">
    <location>
        <begin position="66"/>
        <end position="147"/>
    </location>
</feature>
<evidence type="ECO:0000313" key="3">
    <source>
        <dbReference type="EMBL" id="GAG26622.1"/>
    </source>
</evidence>
<organism evidence="3">
    <name type="scientific">marine sediment metagenome</name>
    <dbReference type="NCBI Taxonomy" id="412755"/>
    <lineage>
        <taxon>unclassified sequences</taxon>
        <taxon>metagenomes</taxon>
        <taxon>ecological metagenomes</taxon>
    </lineage>
</organism>
<dbReference type="GO" id="GO:0003677">
    <property type="term" value="F:DNA binding"/>
    <property type="evidence" value="ECO:0007669"/>
    <property type="project" value="UniProtKB-KW"/>
</dbReference>
<feature type="non-terminal residue" evidence="3">
    <location>
        <position position="191"/>
    </location>
</feature>
<proteinExistence type="predicted"/>
<protein>
    <recommendedName>
        <fullName evidence="2">Core-binding (CB) domain-containing protein</fullName>
    </recommendedName>
</protein>
<evidence type="ECO:0000259" key="2">
    <source>
        <dbReference type="PROSITE" id="PS51900"/>
    </source>
</evidence>